<keyword evidence="11" id="KW-0012">Acyltransferase</keyword>
<keyword evidence="3" id="KW-0808">Transferase</keyword>
<name>A0A9D2S4I2_9FIRM</name>
<evidence type="ECO:0000256" key="9">
    <source>
        <dbReference type="ARBA" id="ARBA00023264"/>
    </source>
</evidence>
<dbReference type="Pfam" id="PF02660">
    <property type="entry name" value="G3P_acyltransf"/>
    <property type="match status" value="1"/>
</dbReference>
<keyword evidence="8" id="KW-0594">Phospholipid biosynthesis</keyword>
<evidence type="ECO:0000256" key="2">
    <source>
        <dbReference type="ARBA" id="ARBA00022516"/>
    </source>
</evidence>
<reference evidence="11" key="1">
    <citation type="journal article" date="2021" name="PeerJ">
        <title>Extensive microbial diversity within the chicken gut microbiome revealed by metagenomics and culture.</title>
        <authorList>
            <person name="Gilroy R."/>
            <person name="Ravi A."/>
            <person name="Getino M."/>
            <person name="Pursley I."/>
            <person name="Horton D.L."/>
            <person name="Alikhan N.F."/>
            <person name="Baker D."/>
            <person name="Gharbi K."/>
            <person name="Hall N."/>
            <person name="Watson M."/>
            <person name="Adriaenssens E.M."/>
            <person name="Foster-Nyarko E."/>
            <person name="Jarju S."/>
            <person name="Secka A."/>
            <person name="Antonio M."/>
            <person name="Oren A."/>
            <person name="Chaudhuri R.R."/>
            <person name="La Ragione R."/>
            <person name="Hildebrand F."/>
            <person name="Pallen M.J."/>
        </authorList>
    </citation>
    <scope>NUCLEOTIDE SEQUENCE</scope>
    <source>
        <strain evidence="11">ChiBcec8-13705</strain>
    </source>
</reference>
<dbReference type="AlphaFoldDB" id="A0A9D2S4I2"/>
<keyword evidence="2" id="KW-0444">Lipid biosynthesis</keyword>
<evidence type="ECO:0000256" key="8">
    <source>
        <dbReference type="ARBA" id="ARBA00023209"/>
    </source>
</evidence>
<dbReference type="GO" id="GO:0043772">
    <property type="term" value="F:acyl-phosphate glycerol-3-phosphate acyltransferase activity"/>
    <property type="evidence" value="ECO:0007669"/>
    <property type="project" value="InterPro"/>
</dbReference>
<evidence type="ECO:0000256" key="4">
    <source>
        <dbReference type="ARBA" id="ARBA00022692"/>
    </source>
</evidence>
<gene>
    <name evidence="11" type="ORF">H9945_11140</name>
</gene>
<reference evidence="11" key="2">
    <citation type="submission" date="2021-04" db="EMBL/GenBank/DDBJ databases">
        <authorList>
            <person name="Gilroy R."/>
        </authorList>
    </citation>
    <scope>NUCLEOTIDE SEQUENCE</scope>
    <source>
        <strain evidence="11">ChiBcec8-13705</strain>
    </source>
</reference>
<keyword evidence="6" id="KW-0443">Lipid metabolism</keyword>
<evidence type="ECO:0000313" key="12">
    <source>
        <dbReference type="Proteomes" id="UP000886803"/>
    </source>
</evidence>
<keyword evidence="9" id="KW-1208">Phospholipid metabolism</keyword>
<dbReference type="InterPro" id="IPR003811">
    <property type="entry name" value="G3P_acylTferase_PlsY"/>
</dbReference>
<evidence type="ECO:0000256" key="5">
    <source>
        <dbReference type="ARBA" id="ARBA00022989"/>
    </source>
</evidence>
<feature type="transmembrane region" description="Helical" evidence="10">
    <location>
        <begin position="88"/>
        <end position="105"/>
    </location>
</feature>
<dbReference type="Proteomes" id="UP000886803">
    <property type="component" value="Unassembled WGS sequence"/>
</dbReference>
<dbReference type="GO" id="GO:0005886">
    <property type="term" value="C:plasma membrane"/>
    <property type="evidence" value="ECO:0007669"/>
    <property type="project" value="InterPro"/>
</dbReference>
<comment type="caution">
    <text evidence="11">The sequence shown here is derived from an EMBL/GenBank/DDBJ whole genome shotgun (WGS) entry which is preliminary data.</text>
</comment>
<dbReference type="GO" id="GO:0008654">
    <property type="term" value="P:phospholipid biosynthetic process"/>
    <property type="evidence" value="ECO:0007669"/>
    <property type="project" value="UniProtKB-KW"/>
</dbReference>
<dbReference type="EMBL" id="DWYG01000186">
    <property type="protein sequence ID" value="HJB43039.1"/>
    <property type="molecule type" value="Genomic_DNA"/>
</dbReference>
<evidence type="ECO:0000256" key="7">
    <source>
        <dbReference type="ARBA" id="ARBA00023136"/>
    </source>
</evidence>
<evidence type="ECO:0000256" key="1">
    <source>
        <dbReference type="ARBA" id="ARBA00022475"/>
    </source>
</evidence>
<keyword evidence="1" id="KW-1003">Cell membrane</keyword>
<feature type="transmembrane region" description="Helical" evidence="10">
    <location>
        <begin position="145"/>
        <end position="163"/>
    </location>
</feature>
<dbReference type="PANTHER" id="PTHR30309">
    <property type="entry name" value="INNER MEMBRANE PROTEIN YGIH"/>
    <property type="match status" value="1"/>
</dbReference>
<sequence>MDWEWMAVQRLGAALVGVLLGSLLPAEAVARWRTGRGTRTLGLRPGAYDTARRFGAAAGALVLLGDAGKTAAACAVARAALPELGGLAVIWAGLGAVAGHCYSFWHRGRGGPGTAVLAGWVVLCLPFTGVLAVVGGAALTLATGYLPLGAVAAPVFAAPIALLQYGAHGPEAGLCLLAGAVLASARQRPALRSVLHGAEPPFYESWDDPDDTGEP</sequence>
<protein>
    <submittedName>
        <fullName evidence="11">Glycerol-3-phosphate acyltransferase</fullName>
    </submittedName>
</protein>
<dbReference type="SMART" id="SM01207">
    <property type="entry name" value="G3P_acyltransf"/>
    <property type="match status" value="1"/>
</dbReference>
<dbReference type="PANTHER" id="PTHR30309:SF0">
    <property type="entry name" value="GLYCEROL-3-PHOSPHATE ACYLTRANSFERASE-RELATED"/>
    <property type="match status" value="1"/>
</dbReference>
<keyword evidence="7 10" id="KW-0472">Membrane</keyword>
<proteinExistence type="predicted"/>
<organism evidence="11 12">
    <name type="scientific">Candidatus Gemmiger avicola</name>
    <dbReference type="NCBI Taxonomy" id="2838605"/>
    <lineage>
        <taxon>Bacteria</taxon>
        <taxon>Bacillati</taxon>
        <taxon>Bacillota</taxon>
        <taxon>Clostridia</taxon>
        <taxon>Eubacteriales</taxon>
        <taxon>Gemmiger</taxon>
    </lineage>
</organism>
<keyword evidence="4 10" id="KW-0812">Transmembrane</keyword>
<evidence type="ECO:0000256" key="6">
    <source>
        <dbReference type="ARBA" id="ARBA00023098"/>
    </source>
</evidence>
<accession>A0A9D2S4I2</accession>
<feature type="transmembrane region" description="Helical" evidence="10">
    <location>
        <begin position="117"/>
        <end position="139"/>
    </location>
</feature>
<evidence type="ECO:0000256" key="10">
    <source>
        <dbReference type="SAM" id="Phobius"/>
    </source>
</evidence>
<keyword evidence="5 10" id="KW-1133">Transmembrane helix</keyword>
<evidence type="ECO:0000256" key="3">
    <source>
        <dbReference type="ARBA" id="ARBA00022679"/>
    </source>
</evidence>
<evidence type="ECO:0000313" key="11">
    <source>
        <dbReference type="EMBL" id="HJB43039.1"/>
    </source>
</evidence>